<proteinExistence type="inferred from homology"/>
<evidence type="ECO:0000313" key="10">
    <source>
        <dbReference type="Proteomes" id="UP000886740"/>
    </source>
</evidence>
<organism evidence="9 10">
    <name type="scientific">Candidatus Parabacteroides intestinipullorum</name>
    <dbReference type="NCBI Taxonomy" id="2838723"/>
    <lineage>
        <taxon>Bacteria</taxon>
        <taxon>Pseudomonadati</taxon>
        <taxon>Bacteroidota</taxon>
        <taxon>Bacteroidia</taxon>
        <taxon>Bacteroidales</taxon>
        <taxon>Tannerellaceae</taxon>
        <taxon>Parabacteroides</taxon>
    </lineage>
</organism>
<evidence type="ECO:0000259" key="8">
    <source>
        <dbReference type="Pfam" id="PF01694"/>
    </source>
</evidence>
<dbReference type="AlphaFoldDB" id="A0A9D2BHP8"/>
<dbReference type="PANTHER" id="PTHR43731:SF14">
    <property type="entry name" value="PRESENILIN-ASSOCIATED RHOMBOID-LIKE PROTEIN, MITOCHONDRIAL"/>
    <property type="match status" value="1"/>
</dbReference>
<dbReference type="GO" id="GO:0006508">
    <property type="term" value="P:proteolysis"/>
    <property type="evidence" value="ECO:0007669"/>
    <property type="project" value="UniProtKB-KW"/>
</dbReference>
<dbReference type="InterPro" id="IPR035952">
    <property type="entry name" value="Rhomboid-like_sf"/>
</dbReference>
<reference evidence="9" key="1">
    <citation type="journal article" date="2021" name="PeerJ">
        <title>Extensive microbial diversity within the chicken gut microbiome revealed by metagenomics and culture.</title>
        <authorList>
            <person name="Gilroy R."/>
            <person name="Ravi A."/>
            <person name="Getino M."/>
            <person name="Pursley I."/>
            <person name="Horton D.L."/>
            <person name="Alikhan N.F."/>
            <person name="Baker D."/>
            <person name="Gharbi K."/>
            <person name="Hall N."/>
            <person name="Watson M."/>
            <person name="Adriaenssens E.M."/>
            <person name="Foster-Nyarko E."/>
            <person name="Jarju S."/>
            <person name="Secka A."/>
            <person name="Antonio M."/>
            <person name="Oren A."/>
            <person name="Chaudhuri R.R."/>
            <person name="La Ragione R."/>
            <person name="Hildebrand F."/>
            <person name="Pallen M.J."/>
        </authorList>
    </citation>
    <scope>NUCLEOTIDE SEQUENCE</scope>
    <source>
        <strain evidence="9">ChiGjej6B6-14162</strain>
    </source>
</reference>
<evidence type="ECO:0000256" key="1">
    <source>
        <dbReference type="ARBA" id="ARBA00004141"/>
    </source>
</evidence>
<gene>
    <name evidence="9" type="ORF">H9977_11530</name>
</gene>
<name>A0A9D2BHP8_9BACT</name>
<evidence type="ECO:0000313" key="9">
    <source>
        <dbReference type="EMBL" id="HIX75644.1"/>
    </source>
</evidence>
<evidence type="ECO:0000256" key="4">
    <source>
        <dbReference type="ARBA" id="ARBA00022801"/>
    </source>
</evidence>
<evidence type="ECO:0000256" key="7">
    <source>
        <dbReference type="SAM" id="Phobius"/>
    </source>
</evidence>
<keyword evidence="6 7" id="KW-0472">Membrane</keyword>
<dbReference type="GO" id="GO:0016020">
    <property type="term" value="C:membrane"/>
    <property type="evidence" value="ECO:0007669"/>
    <property type="project" value="UniProtKB-SubCell"/>
</dbReference>
<accession>A0A9D2BHP8</accession>
<feature type="transmembrane region" description="Helical" evidence="7">
    <location>
        <begin position="26"/>
        <end position="45"/>
    </location>
</feature>
<evidence type="ECO:0000256" key="6">
    <source>
        <dbReference type="ARBA" id="ARBA00023136"/>
    </source>
</evidence>
<evidence type="ECO:0000256" key="3">
    <source>
        <dbReference type="ARBA" id="ARBA00022692"/>
    </source>
</evidence>
<dbReference type="GO" id="GO:0004252">
    <property type="term" value="F:serine-type endopeptidase activity"/>
    <property type="evidence" value="ECO:0007669"/>
    <property type="project" value="InterPro"/>
</dbReference>
<evidence type="ECO:0000256" key="5">
    <source>
        <dbReference type="ARBA" id="ARBA00022989"/>
    </source>
</evidence>
<keyword evidence="5 7" id="KW-1133">Transmembrane helix</keyword>
<protein>
    <submittedName>
        <fullName evidence="9">Rhomboid family intramembrane serine protease</fullName>
    </submittedName>
</protein>
<dbReference type="PANTHER" id="PTHR43731">
    <property type="entry name" value="RHOMBOID PROTEASE"/>
    <property type="match status" value="1"/>
</dbReference>
<dbReference type="InterPro" id="IPR050925">
    <property type="entry name" value="Rhomboid_protease_S54"/>
</dbReference>
<feature type="transmembrane region" description="Helical" evidence="7">
    <location>
        <begin position="136"/>
        <end position="155"/>
    </location>
</feature>
<feature type="non-terminal residue" evidence="9">
    <location>
        <position position="1"/>
    </location>
</feature>
<dbReference type="EMBL" id="DXEL01000078">
    <property type="protein sequence ID" value="HIX75644.1"/>
    <property type="molecule type" value="Genomic_DNA"/>
</dbReference>
<reference evidence="9" key="2">
    <citation type="submission" date="2021-04" db="EMBL/GenBank/DDBJ databases">
        <authorList>
            <person name="Gilroy R."/>
        </authorList>
    </citation>
    <scope>NUCLEOTIDE SEQUENCE</scope>
    <source>
        <strain evidence="9">ChiGjej6B6-14162</strain>
    </source>
</reference>
<comment type="subcellular location">
    <subcellularLocation>
        <location evidence="1">Membrane</location>
        <topology evidence="1">Multi-pass membrane protein</topology>
    </subcellularLocation>
</comment>
<keyword evidence="4" id="KW-0378">Hydrolase</keyword>
<comment type="caution">
    <text evidence="9">The sequence shown here is derived from an EMBL/GenBank/DDBJ whole genome shotgun (WGS) entry which is preliminary data.</text>
</comment>
<sequence length="348" mass="38548">IHIVMNMYALLYIGGYLEQLIGGRRLLVSYLLTGLFAALSSLMIHPETISAGASGSIFGLYGIFLAFLIFHQRIEKGQRKSLLYSIGFFVIYNLMIGAREEGIDNAAHVGGLVSGLLLGGVYLSIERYASKRNPKVISYIAEGVFALIFVFLLAGQTSNLPSDYTEIRNLWDEGTLEEYVQEAIAEEDVPEENTSNLIGNDKSLGNGMREYVNEAYGFSCVYPERWTANDRPEEGQILQLNGNSDNGITVNYIKVSSTEEIDQVRELLLKAMDGHEPENITINGQLFERISGTMEYPIMDGGSILVNQSVVFHLDKQALKGYIIVVITTEASYESEAQAVIESIKIEP</sequence>
<dbReference type="Pfam" id="PF01694">
    <property type="entry name" value="Rhomboid"/>
    <property type="match status" value="1"/>
</dbReference>
<dbReference type="InterPro" id="IPR022764">
    <property type="entry name" value="Peptidase_S54_rhomboid_dom"/>
</dbReference>
<dbReference type="SUPFAM" id="SSF144091">
    <property type="entry name" value="Rhomboid-like"/>
    <property type="match status" value="1"/>
</dbReference>
<dbReference type="Proteomes" id="UP000886740">
    <property type="component" value="Unassembled WGS sequence"/>
</dbReference>
<feature type="transmembrane region" description="Helical" evidence="7">
    <location>
        <begin position="51"/>
        <end position="70"/>
    </location>
</feature>
<comment type="similarity">
    <text evidence="2">Belongs to the peptidase S54 family.</text>
</comment>
<evidence type="ECO:0000256" key="2">
    <source>
        <dbReference type="ARBA" id="ARBA00009045"/>
    </source>
</evidence>
<dbReference type="Gene3D" id="1.20.1540.10">
    <property type="entry name" value="Rhomboid-like"/>
    <property type="match status" value="1"/>
</dbReference>
<feature type="domain" description="Peptidase S54 rhomboid" evidence="8">
    <location>
        <begin position="1"/>
        <end position="123"/>
    </location>
</feature>
<feature type="transmembrane region" description="Helical" evidence="7">
    <location>
        <begin position="105"/>
        <end position="124"/>
    </location>
</feature>
<keyword evidence="9" id="KW-0645">Protease</keyword>
<keyword evidence="3 7" id="KW-0812">Transmembrane</keyword>
<feature type="transmembrane region" description="Helical" evidence="7">
    <location>
        <begin position="82"/>
        <end position="99"/>
    </location>
</feature>